<dbReference type="Pfam" id="PF00545">
    <property type="entry name" value="Ribonuclease"/>
    <property type="match status" value="1"/>
</dbReference>
<dbReference type="OrthoDB" id="3599051at2759"/>
<evidence type="ECO:0000313" key="3">
    <source>
        <dbReference type="EMBL" id="RKF55647.1"/>
    </source>
</evidence>
<dbReference type="SUPFAM" id="SSF53933">
    <property type="entry name" value="Microbial ribonucleases"/>
    <property type="match status" value="1"/>
</dbReference>
<dbReference type="GO" id="GO:0003723">
    <property type="term" value="F:RNA binding"/>
    <property type="evidence" value="ECO:0007669"/>
    <property type="project" value="InterPro"/>
</dbReference>
<proteinExistence type="predicted"/>
<organism evidence="3 4">
    <name type="scientific">Erysiphe neolycopersici</name>
    <dbReference type="NCBI Taxonomy" id="212602"/>
    <lineage>
        <taxon>Eukaryota</taxon>
        <taxon>Fungi</taxon>
        <taxon>Dikarya</taxon>
        <taxon>Ascomycota</taxon>
        <taxon>Pezizomycotina</taxon>
        <taxon>Leotiomycetes</taxon>
        <taxon>Erysiphales</taxon>
        <taxon>Erysiphaceae</taxon>
        <taxon>Erysiphe</taxon>
    </lineage>
</organism>
<dbReference type="InterPro" id="IPR016191">
    <property type="entry name" value="Ribonuclease/ribotoxin"/>
</dbReference>
<dbReference type="InterPro" id="IPR000026">
    <property type="entry name" value="N1-like"/>
</dbReference>
<sequence length="180" mass="21036">MQSAKIVVTVDYFEPDVEYVCDREVESCLEQHKCYKKDEKDEIDESCGRKNKCYEKKDMCLKNYNCNKKSKICHKKTTKRYGFRCGDKFYKQSKVLAAAKAACKKIGNNSQSDIFPALHTAFGFEQAGPYVEWPVTRDGRFYNRWRKSKRRIVMTMDCGVVGAVIRHKKGDYTQCEYESH</sequence>
<name>A0A420HE43_9PEZI</name>
<dbReference type="EMBL" id="MCFK01008824">
    <property type="protein sequence ID" value="RKF55647.1"/>
    <property type="molecule type" value="Genomic_DNA"/>
</dbReference>
<dbReference type="Gene3D" id="3.10.450.30">
    <property type="entry name" value="Microbial ribonucleases"/>
    <property type="match status" value="1"/>
</dbReference>
<evidence type="ECO:0000256" key="2">
    <source>
        <dbReference type="ARBA" id="ARBA00022801"/>
    </source>
</evidence>
<keyword evidence="4" id="KW-1185">Reference proteome</keyword>
<dbReference type="AlphaFoldDB" id="A0A420HE43"/>
<reference evidence="3 4" key="1">
    <citation type="journal article" date="2018" name="BMC Genomics">
        <title>Comparative genome analyses reveal sequence features reflecting distinct modes of host-adaptation between dicot and monocot powdery mildew.</title>
        <authorList>
            <person name="Wu Y."/>
            <person name="Ma X."/>
            <person name="Pan Z."/>
            <person name="Kale S.D."/>
            <person name="Song Y."/>
            <person name="King H."/>
            <person name="Zhang Q."/>
            <person name="Presley C."/>
            <person name="Deng X."/>
            <person name="Wei C.I."/>
            <person name="Xiao S."/>
        </authorList>
    </citation>
    <scope>NUCLEOTIDE SEQUENCE [LARGE SCALE GENOMIC DNA]</scope>
    <source>
        <strain evidence="3">UMSG2</strain>
    </source>
</reference>
<gene>
    <name evidence="3" type="ORF">OnM2_088052</name>
</gene>
<dbReference type="Proteomes" id="UP000286134">
    <property type="component" value="Unassembled WGS sequence"/>
</dbReference>
<evidence type="ECO:0000256" key="1">
    <source>
        <dbReference type="ARBA" id="ARBA00022722"/>
    </source>
</evidence>
<dbReference type="GO" id="GO:0016787">
    <property type="term" value="F:hydrolase activity"/>
    <property type="evidence" value="ECO:0007669"/>
    <property type="project" value="UniProtKB-KW"/>
</dbReference>
<keyword evidence="2" id="KW-0378">Hydrolase</keyword>
<accession>A0A420HE43</accession>
<protein>
    <submittedName>
        <fullName evidence="3">Putative secreted effector protein</fullName>
    </submittedName>
</protein>
<comment type="caution">
    <text evidence="3">The sequence shown here is derived from an EMBL/GenBank/DDBJ whole genome shotgun (WGS) entry which is preliminary data.</text>
</comment>
<dbReference type="GO" id="GO:0004521">
    <property type="term" value="F:RNA endonuclease activity"/>
    <property type="evidence" value="ECO:0007669"/>
    <property type="project" value="InterPro"/>
</dbReference>
<evidence type="ECO:0000313" key="4">
    <source>
        <dbReference type="Proteomes" id="UP000286134"/>
    </source>
</evidence>
<keyword evidence="1" id="KW-0540">Nuclease</keyword>